<evidence type="ECO:0000313" key="1">
    <source>
        <dbReference type="EMBL" id="PWJ75090.1"/>
    </source>
</evidence>
<dbReference type="AlphaFoldDB" id="A0AB73T3M3"/>
<keyword evidence="2" id="KW-1185">Reference proteome</keyword>
<dbReference type="PANTHER" id="PTHR46523:SF1">
    <property type="entry name" value="DCTP PYROPHOSPHATASE 1"/>
    <property type="match status" value="1"/>
</dbReference>
<proteinExistence type="predicted"/>
<gene>
    <name evidence="1" type="ORF">C7383_10797</name>
</gene>
<reference evidence="1 2" key="1">
    <citation type="submission" date="2018-05" db="EMBL/GenBank/DDBJ databases">
        <authorList>
            <person name="Goeker M."/>
            <person name="Huntemann M."/>
            <person name="Clum A."/>
            <person name="Pillay M."/>
            <person name="Palaniappan K."/>
            <person name="Varghese N."/>
            <person name="Mikhailova N."/>
            <person name="Stamatis D."/>
            <person name="Reddy T."/>
            <person name="Daum C."/>
            <person name="Shapiro N."/>
            <person name="Ivanova N."/>
            <person name="Kyrpides N."/>
            <person name="Woyke T."/>
        </authorList>
    </citation>
    <scope>NUCLEOTIDE SEQUENCE [LARGE SCALE GENOMIC DNA]</scope>
    <source>
        <strain evidence="1 2">DSM 26524</strain>
    </source>
</reference>
<name>A0AB73T3M3_9FIRM</name>
<evidence type="ECO:0000313" key="2">
    <source>
        <dbReference type="Proteomes" id="UP000245412"/>
    </source>
</evidence>
<dbReference type="PANTHER" id="PTHR46523">
    <property type="entry name" value="DCTP PYROPHOSPHATASE 1"/>
    <property type="match status" value="1"/>
</dbReference>
<organism evidence="1 2">
    <name type="scientific">Murimonas intestini</name>
    <dbReference type="NCBI Taxonomy" id="1337051"/>
    <lineage>
        <taxon>Bacteria</taxon>
        <taxon>Bacillati</taxon>
        <taxon>Bacillota</taxon>
        <taxon>Clostridia</taxon>
        <taxon>Lachnospirales</taxon>
        <taxon>Lachnospiraceae</taxon>
        <taxon>Murimonas</taxon>
    </lineage>
</organism>
<dbReference type="Pfam" id="PF12643">
    <property type="entry name" value="MazG-like"/>
    <property type="match status" value="1"/>
</dbReference>
<sequence>MENYTVQELMKMVRDFCEARDWDQYHNPKDLAIGISTEANELLDIFRFKSDEQMRAIFDSPAKREHVGEELADVLFFLLRFAQMYGLDLKEILEDKIIKNDKKYPVETSKGMNEKYNE</sequence>
<keyword evidence="1" id="KW-0378">Hydrolase</keyword>
<dbReference type="GO" id="GO:0047429">
    <property type="term" value="F:nucleoside triphosphate diphosphatase activity"/>
    <property type="evidence" value="ECO:0007669"/>
    <property type="project" value="InterPro"/>
</dbReference>
<dbReference type="Gene3D" id="1.10.287.1080">
    <property type="entry name" value="MazG-like"/>
    <property type="match status" value="1"/>
</dbReference>
<dbReference type="RefSeq" id="WP_109626858.1">
    <property type="nucleotide sequence ID" value="NZ_CABJAT010000004.1"/>
</dbReference>
<dbReference type="InterPro" id="IPR025984">
    <property type="entry name" value="DCTPP"/>
</dbReference>
<accession>A0AB73T3M3</accession>
<comment type="caution">
    <text evidence="1">The sequence shown here is derived from an EMBL/GenBank/DDBJ whole genome shotgun (WGS) entry which is preliminary data.</text>
</comment>
<dbReference type="EMBL" id="QGGY01000007">
    <property type="protein sequence ID" value="PWJ75090.1"/>
    <property type="molecule type" value="Genomic_DNA"/>
</dbReference>
<dbReference type="SUPFAM" id="SSF101386">
    <property type="entry name" value="all-alpha NTP pyrophosphatases"/>
    <property type="match status" value="1"/>
</dbReference>
<dbReference type="InterPro" id="IPR052555">
    <property type="entry name" value="dCTP_Pyrophosphatase"/>
</dbReference>
<dbReference type="CDD" id="cd11537">
    <property type="entry name" value="NTP-PPase_RS21-C6_like"/>
    <property type="match status" value="1"/>
</dbReference>
<dbReference type="GO" id="GO:0009143">
    <property type="term" value="P:nucleoside triphosphate catabolic process"/>
    <property type="evidence" value="ECO:0007669"/>
    <property type="project" value="InterPro"/>
</dbReference>
<dbReference type="PIRSF" id="PIRSF029826">
    <property type="entry name" value="UCP029826_pph"/>
    <property type="match status" value="1"/>
</dbReference>
<dbReference type="Proteomes" id="UP000245412">
    <property type="component" value="Unassembled WGS sequence"/>
</dbReference>
<protein>
    <submittedName>
        <fullName evidence="1">NTP pyrophosphatase (Non-canonical NTP hydrolase)</fullName>
    </submittedName>
</protein>